<accession>A0ABU2A709</accession>
<dbReference type="Proteomes" id="UP001180825">
    <property type="component" value="Unassembled WGS sequence"/>
</dbReference>
<dbReference type="SUPFAM" id="SSF53850">
    <property type="entry name" value="Periplasmic binding protein-like II"/>
    <property type="match status" value="1"/>
</dbReference>
<reference evidence="2 3" key="1">
    <citation type="submission" date="2023-07" db="EMBL/GenBank/DDBJ databases">
        <title>Sorghum-associated microbial communities from plants grown in Nebraska, USA.</title>
        <authorList>
            <person name="Schachtman D."/>
        </authorList>
    </citation>
    <scope>NUCLEOTIDE SEQUENCE [LARGE SCALE GENOMIC DNA]</scope>
    <source>
        <strain evidence="2 3">BE316</strain>
    </source>
</reference>
<keyword evidence="3" id="KW-1185">Reference proteome</keyword>
<dbReference type="EMBL" id="JAVDXV010000003">
    <property type="protein sequence ID" value="MDR7332941.1"/>
    <property type="molecule type" value="Genomic_DNA"/>
</dbReference>
<feature type="signal peptide" evidence="1">
    <location>
        <begin position="1"/>
        <end position="19"/>
    </location>
</feature>
<gene>
    <name evidence="2" type="ORF">J2X21_002074</name>
</gene>
<evidence type="ECO:0000256" key="1">
    <source>
        <dbReference type="SAM" id="SignalP"/>
    </source>
</evidence>
<comment type="caution">
    <text evidence="2">The sequence shown here is derived from an EMBL/GenBank/DDBJ whole genome shotgun (WGS) entry which is preliminary data.</text>
</comment>
<dbReference type="RefSeq" id="WP_310328081.1">
    <property type="nucleotide sequence ID" value="NZ_JAVDXV010000003.1"/>
</dbReference>
<sequence length="295" mass="33809">MKRRLLLQTPLLVAPAARAAEPTRVVYPAPESPLDTRSHDLVALLRTTLQRTEASHGPFELLPAPTSSSEDRQLINMEQGRLPNIVWASSTVEREQRLLPIHIPVRRGLLGFRLLLIHRDRQAALRRMRTAADLRAYSLGQGPNWPETQMFRQMGFQVQTGSYEALFRMLINGRFDLFPRGVNEVFGEFAARRAELPELAVEDSLVLHYPQAYYFFVSRSNPGLAERVEKGLRLMLQDGSFEAHFWHHHGDAIRQARLSERRLLKLHNPLLPPGTPLGDTRLWFAPKTDQPPRKR</sequence>
<organism evidence="2 3">
    <name type="scientific">Roseateles asaccharophilus</name>
    <dbReference type="NCBI Taxonomy" id="582607"/>
    <lineage>
        <taxon>Bacteria</taxon>
        <taxon>Pseudomonadati</taxon>
        <taxon>Pseudomonadota</taxon>
        <taxon>Betaproteobacteria</taxon>
        <taxon>Burkholderiales</taxon>
        <taxon>Sphaerotilaceae</taxon>
        <taxon>Roseateles</taxon>
    </lineage>
</organism>
<feature type="chain" id="PRO_5045763705" evidence="1">
    <location>
        <begin position="20"/>
        <end position="295"/>
    </location>
</feature>
<dbReference type="Gene3D" id="3.40.190.10">
    <property type="entry name" value="Periplasmic binding protein-like II"/>
    <property type="match status" value="1"/>
</dbReference>
<keyword evidence="1" id="KW-0732">Signal</keyword>
<proteinExistence type="predicted"/>
<name>A0ABU2A709_9BURK</name>
<evidence type="ECO:0000313" key="3">
    <source>
        <dbReference type="Proteomes" id="UP001180825"/>
    </source>
</evidence>
<evidence type="ECO:0000313" key="2">
    <source>
        <dbReference type="EMBL" id="MDR7332941.1"/>
    </source>
</evidence>
<protein>
    <submittedName>
        <fullName evidence="2">Uncharacterized protein</fullName>
    </submittedName>
</protein>